<sequence>MDPLGATAAVTATAPASAAGADAAAAPVADFIDSYGLGPALAELRSAKLRSTFAHYLTDIPVADVPVRPRCPAGSLMELALAPANEDERELVPFDERSLRSALVLTEGGPPVPMPEWLSIEQAWDEDDDRRRRRKEKRRKRRKRRRREEGEGGGDDEGEGDEDGEGGSGKKSRKKKRRDGSSSIASGTPA</sequence>
<gene>
    <name evidence="2" type="ORF">BU14_0256s0015</name>
</gene>
<dbReference type="OrthoDB" id="5547at2759"/>
<reference evidence="2 3" key="1">
    <citation type="submission" date="2017-03" db="EMBL/GenBank/DDBJ databases">
        <title>WGS assembly of Porphyra umbilicalis.</title>
        <authorList>
            <person name="Brawley S.H."/>
            <person name="Blouin N.A."/>
            <person name="Ficko-Blean E."/>
            <person name="Wheeler G.L."/>
            <person name="Lohr M."/>
            <person name="Goodson H.V."/>
            <person name="Jenkins J.W."/>
            <person name="Blaby-Haas C.E."/>
            <person name="Helliwell K.E."/>
            <person name="Chan C."/>
            <person name="Marriage T."/>
            <person name="Bhattacharya D."/>
            <person name="Klein A.S."/>
            <person name="Badis Y."/>
            <person name="Brodie J."/>
            <person name="Cao Y."/>
            <person name="Collen J."/>
            <person name="Dittami S.M."/>
            <person name="Gachon C.M."/>
            <person name="Green B.R."/>
            <person name="Karpowicz S."/>
            <person name="Kim J.W."/>
            <person name="Kudahl U."/>
            <person name="Lin S."/>
            <person name="Michel G."/>
            <person name="Mittag M."/>
            <person name="Olson B.J."/>
            <person name="Pangilinan J."/>
            <person name="Peng Y."/>
            <person name="Qiu H."/>
            <person name="Shu S."/>
            <person name="Singer J.T."/>
            <person name="Smith A.G."/>
            <person name="Sprecher B.N."/>
            <person name="Wagner V."/>
            <person name="Wang W."/>
            <person name="Wang Z.-Y."/>
            <person name="Yan J."/>
            <person name="Yarish C."/>
            <person name="Zoeuner-Riek S."/>
            <person name="Zhuang Y."/>
            <person name="Zou Y."/>
            <person name="Lindquist E.A."/>
            <person name="Grimwood J."/>
            <person name="Barry K."/>
            <person name="Rokhsar D.S."/>
            <person name="Schmutz J."/>
            <person name="Stiller J.W."/>
            <person name="Grossman A.R."/>
            <person name="Prochnik S.E."/>
        </authorList>
    </citation>
    <scope>NUCLEOTIDE SEQUENCE [LARGE SCALE GENOMIC DNA]</scope>
    <source>
        <strain evidence="2">4086291</strain>
    </source>
</reference>
<name>A0A1X6P2F7_PORUM</name>
<evidence type="ECO:0000313" key="2">
    <source>
        <dbReference type="EMBL" id="OSX75062.1"/>
    </source>
</evidence>
<feature type="region of interest" description="Disordered" evidence="1">
    <location>
        <begin position="122"/>
        <end position="190"/>
    </location>
</feature>
<dbReference type="AlphaFoldDB" id="A0A1X6P2F7"/>
<evidence type="ECO:0000313" key="3">
    <source>
        <dbReference type="Proteomes" id="UP000218209"/>
    </source>
</evidence>
<feature type="compositionally biased region" description="Acidic residues" evidence="1">
    <location>
        <begin position="151"/>
        <end position="165"/>
    </location>
</feature>
<feature type="compositionally biased region" description="Basic residues" evidence="1">
    <location>
        <begin position="131"/>
        <end position="146"/>
    </location>
</feature>
<evidence type="ECO:0000256" key="1">
    <source>
        <dbReference type="SAM" id="MobiDB-lite"/>
    </source>
</evidence>
<dbReference type="EMBL" id="KV918919">
    <property type="protein sequence ID" value="OSX75062.1"/>
    <property type="molecule type" value="Genomic_DNA"/>
</dbReference>
<accession>A0A1X6P2F7</accession>
<evidence type="ECO:0008006" key="4">
    <source>
        <dbReference type="Google" id="ProtNLM"/>
    </source>
</evidence>
<dbReference type="Proteomes" id="UP000218209">
    <property type="component" value="Unassembled WGS sequence"/>
</dbReference>
<keyword evidence="3" id="KW-1185">Reference proteome</keyword>
<proteinExistence type="predicted"/>
<protein>
    <recommendedName>
        <fullName evidence="4">Mediator of RNA polymerase II transcription subunit 19</fullName>
    </recommendedName>
</protein>
<organism evidence="2 3">
    <name type="scientific">Porphyra umbilicalis</name>
    <name type="common">Purple laver</name>
    <name type="synonym">Red alga</name>
    <dbReference type="NCBI Taxonomy" id="2786"/>
    <lineage>
        <taxon>Eukaryota</taxon>
        <taxon>Rhodophyta</taxon>
        <taxon>Bangiophyceae</taxon>
        <taxon>Bangiales</taxon>
        <taxon>Bangiaceae</taxon>
        <taxon>Porphyra</taxon>
    </lineage>
</organism>